<accession>A0ABT6P566</accession>
<keyword evidence="2" id="KW-1185">Reference proteome</keyword>
<protein>
    <recommendedName>
        <fullName evidence="3">Lipoprotein</fullName>
    </recommendedName>
</protein>
<sequence length="275" mass="27930">MTSLIVLALAGAGSLIGCSDDSNNTTGGNGGNGGGGGGGDVLIPIDDLGTATADLYCGQVYSCCTTAEQDKALEGITPKPQNEAECAQFFKGFYDMLVLPRLKKAVGAGRLEYDQYLAASCLAKLDKSCSAINGDPFEADAECQSVFLGKVADGGDCSGDDECASDDSVCIGDTDTELGKCQPRGAAGAACEFDEDCLTGYCNFASSMCEEPKAIGEACSGFGGCKDSYCDSMTNVCTAKKADGASCTGPDECEGNDCDMATSTCTTPAPICDGM</sequence>
<dbReference type="EMBL" id="JARZHI010000064">
    <property type="protein sequence ID" value="MDI1435708.1"/>
    <property type="molecule type" value="Genomic_DNA"/>
</dbReference>
<proteinExistence type="predicted"/>
<organism evidence="1 2">
    <name type="scientific">Polyangium sorediatum</name>
    <dbReference type="NCBI Taxonomy" id="889274"/>
    <lineage>
        <taxon>Bacteria</taxon>
        <taxon>Pseudomonadati</taxon>
        <taxon>Myxococcota</taxon>
        <taxon>Polyangia</taxon>
        <taxon>Polyangiales</taxon>
        <taxon>Polyangiaceae</taxon>
        <taxon>Polyangium</taxon>
    </lineage>
</organism>
<evidence type="ECO:0000313" key="2">
    <source>
        <dbReference type="Proteomes" id="UP001160301"/>
    </source>
</evidence>
<reference evidence="1 2" key="1">
    <citation type="submission" date="2023-04" db="EMBL/GenBank/DDBJ databases">
        <title>The genome sequence of Polyangium sorediatum DSM14670.</title>
        <authorList>
            <person name="Zhang X."/>
        </authorList>
    </citation>
    <scope>NUCLEOTIDE SEQUENCE [LARGE SCALE GENOMIC DNA]</scope>
    <source>
        <strain evidence="1 2">DSM 14670</strain>
    </source>
</reference>
<evidence type="ECO:0008006" key="3">
    <source>
        <dbReference type="Google" id="ProtNLM"/>
    </source>
</evidence>
<dbReference type="RefSeq" id="WP_136971618.1">
    <property type="nucleotide sequence ID" value="NZ_JARZHI010000064.1"/>
</dbReference>
<evidence type="ECO:0000313" key="1">
    <source>
        <dbReference type="EMBL" id="MDI1435708.1"/>
    </source>
</evidence>
<name>A0ABT6P566_9BACT</name>
<dbReference type="Proteomes" id="UP001160301">
    <property type="component" value="Unassembled WGS sequence"/>
</dbReference>
<comment type="caution">
    <text evidence="1">The sequence shown here is derived from an EMBL/GenBank/DDBJ whole genome shotgun (WGS) entry which is preliminary data.</text>
</comment>
<gene>
    <name evidence="1" type="ORF">QHF89_39760</name>
</gene>